<dbReference type="InterPro" id="IPR000933">
    <property type="entry name" value="Glyco_hydro_29"/>
</dbReference>
<evidence type="ECO:0000313" key="10">
    <source>
        <dbReference type="Proteomes" id="UP000245391"/>
    </source>
</evidence>
<dbReference type="OrthoDB" id="107551at2"/>
<evidence type="ECO:0000256" key="3">
    <source>
        <dbReference type="ARBA" id="ARBA00022729"/>
    </source>
</evidence>
<proteinExistence type="inferred from homology"/>
<dbReference type="InterPro" id="IPR057739">
    <property type="entry name" value="Glyco_hydro_29_N"/>
</dbReference>
<comment type="similarity">
    <text evidence="1">Belongs to the glycosyl hydrolase 29 family.</text>
</comment>
<protein>
    <recommendedName>
        <fullName evidence="2">alpha-L-fucosidase</fullName>
        <ecNumber evidence="2">3.2.1.51</ecNumber>
    </recommendedName>
</protein>
<feature type="signal peptide" evidence="6">
    <location>
        <begin position="1"/>
        <end position="17"/>
    </location>
</feature>
<dbReference type="EMBL" id="QGNY01000002">
    <property type="protein sequence ID" value="PWS32946.1"/>
    <property type="molecule type" value="Genomic_DNA"/>
</dbReference>
<dbReference type="GO" id="GO:0006004">
    <property type="term" value="P:fucose metabolic process"/>
    <property type="evidence" value="ECO:0007669"/>
    <property type="project" value="TreeGrafter"/>
</dbReference>
<dbReference type="Gene3D" id="2.60.120.260">
    <property type="entry name" value="Galactose-binding domain-like"/>
    <property type="match status" value="1"/>
</dbReference>
<gene>
    <name evidence="9" type="ORF">DF947_07725</name>
</gene>
<accession>A0A317F5X4</accession>
<reference evidence="10" key="1">
    <citation type="submission" date="2018-05" db="EMBL/GenBank/DDBJ databases">
        <title>Pedobacter paludis sp. nov., isolated from wetland soil.</title>
        <authorList>
            <person name="Zhang Y."/>
        </authorList>
    </citation>
    <scope>NUCLEOTIDE SEQUENCE [LARGE SCALE GENOMIC DNA]</scope>
    <source>
        <strain evidence="10">R-8</strain>
    </source>
</reference>
<evidence type="ECO:0000256" key="1">
    <source>
        <dbReference type="ARBA" id="ARBA00007951"/>
    </source>
</evidence>
<name>A0A317F5X4_9SPHI</name>
<sequence length="483" mass="54476">MKWITILLLSISFTANAQNPPKPYGALPSKRQLAWHDIEVYGLIHFTPTTFENKEWGYGDADPKSFNPTDFNAEQIIKAAKAGGLKGIILVAKHHDGFALWPTKTTEYNISKSPFRNGNGDLVKEIEQTAHKNGLKFGIYCSPWDRNNPKYGTAEYLAIYQAQLKELYSNYGELFMSWHDGANGGDGYYGGAKAHRSIDNTTYHDWNNTWAITRKMQPMANIFSDIGLDIRWVGNENGNASETSWETFTPLPPEGKNVAVPGQANYPQSPMGIRNGKFWMPAECDVPLRKGWFYHPNEKPKTPEMLFDLYLKSVGRGAGLDLGLAPDTRGQLHEDDVVALKSFGDMIKHTFANNLAKDAHIVPSNTRGKNYNVVTLLDNNKESYWATMDKVHEASLEIDLKSNKIFDIISLQEYIPLGQRIEAYNIEILENNKWKKIYDGTSIGAKRLIKLDQPVTTSKIRLNITKSPVCITLSEFGIYKKTQ</sequence>
<keyword evidence="10" id="KW-1185">Reference proteome</keyword>
<feature type="domain" description="Glycoside hydrolase family 29 N-terminal" evidence="8">
    <location>
        <begin position="45"/>
        <end position="348"/>
    </location>
</feature>
<dbReference type="Proteomes" id="UP000245391">
    <property type="component" value="Unassembled WGS sequence"/>
</dbReference>
<feature type="domain" description="F5/8 type C" evidence="7">
    <location>
        <begin position="367"/>
        <end position="466"/>
    </location>
</feature>
<organism evidence="9 10">
    <name type="scientific">Pedobacter paludis</name>
    <dbReference type="NCBI Taxonomy" id="2203212"/>
    <lineage>
        <taxon>Bacteria</taxon>
        <taxon>Pseudomonadati</taxon>
        <taxon>Bacteroidota</taxon>
        <taxon>Sphingobacteriia</taxon>
        <taxon>Sphingobacteriales</taxon>
        <taxon>Sphingobacteriaceae</taxon>
        <taxon>Pedobacter</taxon>
    </lineage>
</organism>
<dbReference type="PANTHER" id="PTHR10030">
    <property type="entry name" value="ALPHA-L-FUCOSIDASE"/>
    <property type="match status" value="1"/>
</dbReference>
<dbReference type="Pfam" id="PF01120">
    <property type="entry name" value="Alpha_L_fucos"/>
    <property type="match status" value="1"/>
</dbReference>
<dbReference type="SUPFAM" id="SSF49785">
    <property type="entry name" value="Galactose-binding domain-like"/>
    <property type="match status" value="1"/>
</dbReference>
<dbReference type="InterPro" id="IPR000421">
    <property type="entry name" value="FA58C"/>
</dbReference>
<evidence type="ECO:0000256" key="2">
    <source>
        <dbReference type="ARBA" id="ARBA00012662"/>
    </source>
</evidence>
<dbReference type="PANTHER" id="PTHR10030:SF37">
    <property type="entry name" value="ALPHA-L-FUCOSIDASE-RELATED"/>
    <property type="match status" value="1"/>
</dbReference>
<comment type="caution">
    <text evidence="9">The sequence shown here is derived from an EMBL/GenBank/DDBJ whole genome shotgun (WGS) entry which is preliminary data.</text>
</comment>
<dbReference type="EC" id="3.2.1.51" evidence="2"/>
<dbReference type="SUPFAM" id="SSF51445">
    <property type="entry name" value="(Trans)glycosidases"/>
    <property type="match status" value="1"/>
</dbReference>
<dbReference type="RefSeq" id="WP_109929108.1">
    <property type="nucleotide sequence ID" value="NZ_QGNY01000002.1"/>
</dbReference>
<evidence type="ECO:0000256" key="5">
    <source>
        <dbReference type="ARBA" id="ARBA00023295"/>
    </source>
</evidence>
<keyword evidence="4" id="KW-0378">Hydrolase</keyword>
<feature type="chain" id="PRO_5016319258" description="alpha-L-fucosidase" evidence="6">
    <location>
        <begin position="18"/>
        <end position="483"/>
    </location>
</feature>
<dbReference type="AlphaFoldDB" id="A0A317F5X4"/>
<evidence type="ECO:0000313" key="9">
    <source>
        <dbReference type="EMBL" id="PWS32946.1"/>
    </source>
</evidence>
<dbReference type="GO" id="GO:0016139">
    <property type="term" value="P:glycoside catabolic process"/>
    <property type="evidence" value="ECO:0007669"/>
    <property type="project" value="TreeGrafter"/>
</dbReference>
<dbReference type="InterPro" id="IPR008979">
    <property type="entry name" value="Galactose-bd-like_sf"/>
</dbReference>
<keyword evidence="5" id="KW-0326">Glycosidase</keyword>
<dbReference type="InterPro" id="IPR017853">
    <property type="entry name" value="GH"/>
</dbReference>
<keyword evidence="3 6" id="KW-0732">Signal</keyword>
<dbReference type="GO" id="GO:0004560">
    <property type="term" value="F:alpha-L-fucosidase activity"/>
    <property type="evidence" value="ECO:0007669"/>
    <property type="project" value="InterPro"/>
</dbReference>
<evidence type="ECO:0000256" key="6">
    <source>
        <dbReference type="SAM" id="SignalP"/>
    </source>
</evidence>
<dbReference type="SMART" id="SM00812">
    <property type="entry name" value="Alpha_L_fucos"/>
    <property type="match status" value="1"/>
</dbReference>
<dbReference type="Pfam" id="PF00754">
    <property type="entry name" value="F5_F8_type_C"/>
    <property type="match status" value="1"/>
</dbReference>
<dbReference type="Gene3D" id="3.20.20.80">
    <property type="entry name" value="Glycosidases"/>
    <property type="match status" value="1"/>
</dbReference>
<evidence type="ECO:0000256" key="4">
    <source>
        <dbReference type="ARBA" id="ARBA00022801"/>
    </source>
</evidence>
<evidence type="ECO:0000259" key="8">
    <source>
        <dbReference type="Pfam" id="PF01120"/>
    </source>
</evidence>
<dbReference type="GO" id="GO:0005764">
    <property type="term" value="C:lysosome"/>
    <property type="evidence" value="ECO:0007669"/>
    <property type="project" value="TreeGrafter"/>
</dbReference>
<evidence type="ECO:0000259" key="7">
    <source>
        <dbReference type="Pfam" id="PF00754"/>
    </source>
</evidence>